<gene>
    <name evidence="16" type="primary">SWPV1-054</name>
</gene>
<dbReference type="InterPro" id="IPR050177">
    <property type="entry name" value="Lipid_A_modif_metabolic_enz"/>
</dbReference>
<feature type="domain" description="3-beta hydroxysteroid dehydrogenase/isomerase" evidence="15">
    <location>
        <begin position="8"/>
        <end position="282"/>
    </location>
</feature>
<sequence>MDNKLTYVITGGCGFLGRHLVYTLIAFEKNIKEIRIYDTYIAEWVYDLSRQTNIKVVSIIGDIRNRYNLDDALQYADVVIHSAAITDVTGNTPKDTIMDVNVNGTRNVIDSCIINGVRVLVYTSSSKVIGPNCKGDPMIDGNENTNYNSVHKEAYPLSKSLAEKYILDSNGSMSSIGTRLYTCSLRPLQIYGEFCPNLEMIYKKAIKSGTVYKYTSNKAIQSRVYVGNVAWMHLLAVRDLLEKGSNSALHGDFYYCYDYSPFESYHNFNMYFMKHLGLRIKRLLLPKWTLRVIAYCNKAMKVILSPIFLYNSLLNPYTLTLKTTAFTVVTDKAFKKFGYVPLYRWEECRNRTMEWIKSI</sequence>
<evidence type="ECO:0000313" key="17">
    <source>
        <dbReference type="Proteomes" id="UP000315116"/>
    </source>
</evidence>
<dbReference type="GO" id="GO:0006694">
    <property type="term" value="P:steroid biosynthetic process"/>
    <property type="evidence" value="ECO:0007669"/>
    <property type="project" value="UniProtKB-KW"/>
</dbReference>
<evidence type="ECO:0000256" key="10">
    <source>
        <dbReference type="ARBA" id="ARBA00038967"/>
    </source>
</evidence>
<comment type="catalytic activity">
    <reaction evidence="12">
        <text>a 3beta-hydroxy-Delta(5)-steroid + NAD(+) = a 3-oxo-Delta(5)-steroid + NADH + H(+)</text>
        <dbReference type="Rhea" id="RHEA:24076"/>
        <dbReference type="ChEBI" id="CHEBI:1722"/>
        <dbReference type="ChEBI" id="CHEBI:15378"/>
        <dbReference type="ChEBI" id="CHEBI:47907"/>
        <dbReference type="ChEBI" id="CHEBI:57540"/>
        <dbReference type="ChEBI" id="CHEBI:57945"/>
        <dbReference type="EC" id="1.1.1.145"/>
    </reaction>
</comment>
<evidence type="ECO:0000256" key="12">
    <source>
        <dbReference type="ARBA" id="ARBA00050090"/>
    </source>
</evidence>
<evidence type="ECO:0000256" key="3">
    <source>
        <dbReference type="ARBA" id="ARBA00023002"/>
    </source>
</evidence>
<evidence type="ECO:0000256" key="6">
    <source>
        <dbReference type="ARBA" id="ARBA00023250"/>
    </source>
</evidence>
<keyword evidence="5" id="KW-0413">Isomerase</keyword>
<reference evidence="16 17" key="1">
    <citation type="journal article" date="2017" name="BMC Genomics">
        <title>Genomic characterization of two novel pathogenic avipoxviruses isolated from pacific shearwaters (Ardenna spp.).</title>
        <authorList>
            <person name="Sarker S."/>
            <person name="Das S."/>
            <person name="Lavers J.L."/>
            <person name="Hutton I."/>
            <person name="Helbig K."/>
            <person name="Imbery J."/>
            <person name="Upton C."/>
            <person name="Raidal S.R."/>
        </authorList>
    </citation>
    <scope>NUCLEOTIDE SEQUENCE [LARGE SCALE GENOMIC DNA]</scope>
    <source>
        <strain evidence="16 17">SWPV-1</strain>
    </source>
</reference>
<keyword evidence="4" id="KW-0520">NAD</keyword>
<comment type="similarity">
    <text evidence="2 14">Belongs to the 3-beta-HSD family.</text>
</comment>
<dbReference type="EC" id="1.1.1.145" evidence="10"/>
<proteinExistence type="inferred from homology"/>
<evidence type="ECO:0000256" key="14">
    <source>
        <dbReference type="RuleBase" id="RU004475"/>
    </source>
</evidence>
<comment type="pathway">
    <text evidence="13">Steroid biosynthesis.</text>
</comment>
<dbReference type="Proteomes" id="UP000315116">
    <property type="component" value="Segment"/>
</dbReference>
<evidence type="ECO:0000256" key="2">
    <source>
        <dbReference type="ARBA" id="ARBA00009219"/>
    </source>
</evidence>
<dbReference type="PANTHER" id="PTHR43245:SF51">
    <property type="entry name" value="SHORT CHAIN DEHYDROGENASE_REDUCTASE FAMILY 42E, MEMBER 2"/>
    <property type="match status" value="1"/>
</dbReference>
<evidence type="ECO:0000256" key="7">
    <source>
        <dbReference type="ARBA" id="ARBA00023268"/>
    </source>
</evidence>
<evidence type="ECO:0000313" key="16">
    <source>
        <dbReference type="EMBL" id="ARF02668.1"/>
    </source>
</evidence>
<dbReference type="GO" id="GO:0003854">
    <property type="term" value="F:3-beta-hydroxy-Delta5-steroid dehydrogenase (NAD+) activity"/>
    <property type="evidence" value="ECO:0007669"/>
    <property type="project" value="UniProtKB-EC"/>
</dbReference>
<keyword evidence="3 14" id="KW-0560">Oxidoreductase</keyword>
<dbReference type="Gene3D" id="3.40.50.720">
    <property type="entry name" value="NAD(P)-binding Rossmann-like Domain"/>
    <property type="match status" value="1"/>
</dbReference>
<evidence type="ECO:0000256" key="1">
    <source>
        <dbReference type="ARBA" id="ARBA00005202"/>
    </source>
</evidence>
<dbReference type="EMBL" id="KX857216">
    <property type="protein sequence ID" value="ARF02668.1"/>
    <property type="molecule type" value="Genomic_DNA"/>
</dbReference>
<name>A0A1V0S7R7_CNPV</name>
<evidence type="ECO:0000256" key="5">
    <source>
        <dbReference type="ARBA" id="ARBA00023235"/>
    </source>
</evidence>
<dbReference type="EC" id="5.3.3.1" evidence="9"/>
<comment type="pathway">
    <text evidence="1">Lipid metabolism; steroid biosynthesis.</text>
</comment>
<dbReference type="FunFam" id="3.40.50.720:FF:000495">
    <property type="entry name" value="3 hydroxysteroid dehydrogenase, putative"/>
    <property type="match status" value="1"/>
</dbReference>
<dbReference type="PANTHER" id="PTHR43245">
    <property type="entry name" value="BIFUNCTIONAL POLYMYXIN RESISTANCE PROTEIN ARNA"/>
    <property type="match status" value="1"/>
</dbReference>
<keyword evidence="6" id="KW-0755">Steroidogenesis</keyword>
<evidence type="ECO:0000256" key="4">
    <source>
        <dbReference type="ARBA" id="ARBA00023027"/>
    </source>
</evidence>
<keyword evidence="7" id="KW-0511">Multifunctional enzyme</keyword>
<evidence type="ECO:0000256" key="8">
    <source>
        <dbReference type="ARBA" id="ARBA00036501"/>
    </source>
</evidence>
<protein>
    <recommendedName>
        <fullName evidence="11">3 beta-hydroxysteroid dehydrogenase/Delta 5--&gt;4-isomerase</fullName>
        <ecNumber evidence="10">1.1.1.145</ecNumber>
        <ecNumber evidence="9">5.3.3.1</ecNumber>
    </recommendedName>
</protein>
<evidence type="ECO:0000256" key="9">
    <source>
        <dbReference type="ARBA" id="ARBA00038856"/>
    </source>
</evidence>
<dbReference type="Pfam" id="PF01073">
    <property type="entry name" value="3Beta_HSD"/>
    <property type="match status" value="1"/>
</dbReference>
<dbReference type="GO" id="GO:0004769">
    <property type="term" value="F:steroid Delta-isomerase activity"/>
    <property type="evidence" value="ECO:0007669"/>
    <property type="project" value="UniProtKB-EC"/>
</dbReference>
<organism evidence="16 17">
    <name type="scientific">Shearwaterpox virus</name>
    <dbReference type="NCBI Taxonomy" id="1974596"/>
    <lineage>
        <taxon>Viruses</taxon>
        <taxon>Varidnaviria</taxon>
        <taxon>Bamfordvirae</taxon>
        <taxon>Nucleocytoviricota</taxon>
        <taxon>Pokkesviricetes</taxon>
        <taxon>Chitovirales</taxon>
        <taxon>Poxviridae</taxon>
        <taxon>Chordopoxvirinae</taxon>
        <taxon>Avipoxvirus</taxon>
        <taxon>Avipoxvirus canarypox</taxon>
        <taxon>Canarypox virus</taxon>
    </lineage>
</organism>
<comment type="catalytic activity">
    <reaction evidence="8">
        <text>a 3-oxo-Delta(5)-steroid = a 3-oxo-Delta(4)-steroid</text>
        <dbReference type="Rhea" id="RHEA:14709"/>
        <dbReference type="ChEBI" id="CHEBI:47907"/>
        <dbReference type="ChEBI" id="CHEBI:47909"/>
        <dbReference type="EC" id="5.3.3.1"/>
    </reaction>
</comment>
<dbReference type="SUPFAM" id="SSF51735">
    <property type="entry name" value="NAD(P)-binding Rossmann-fold domains"/>
    <property type="match status" value="1"/>
</dbReference>
<evidence type="ECO:0000256" key="13">
    <source>
        <dbReference type="ARBA" id="ARBA00060577"/>
    </source>
</evidence>
<evidence type="ECO:0000256" key="11">
    <source>
        <dbReference type="ARBA" id="ARBA00039803"/>
    </source>
</evidence>
<dbReference type="InterPro" id="IPR036291">
    <property type="entry name" value="NAD(P)-bd_dom_sf"/>
</dbReference>
<evidence type="ECO:0000259" key="15">
    <source>
        <dbReference type="Pfam" id="PF01073"/>
    </source>
</evidence>
<dbReference type="InterPro" id="IPR002225">
    <property type="entry name" value="3Beta_OHSteriod_DH/Estase"/>
</dbReference>
<accession>A0A1V0S7R7</accession>